<dbReference type="Gene3D" id="1.20.120.160">
    <property type="entry name" value="HPT domain"/>
    <property type="match status" value="1"/>
</dbReference>
<dbReference type="OrthoDB" id="1673781at2759"/>
<dbReference type="GO" id="GO:0000160">
    <property type="term" value="P:phosphorelay signal transduction system"/>
    <property type="evidence" value="ECO:0007669"/>
    <property type="project" value="InterPro"/>
</dbReference>
<name>W6Q4I9_PENRF</name>
<organism evidence="1 2">
    <name type="scientific">Penicillium roqueforti (strain FM164)</name>
    <dbReference type="NCBI Taxonomy" id="1365484"/>
    <lineage>
        <taxon>Eukaryota</taxon>
        <taxon>Fungi</taxon>
        <taxon>Dikarya</taxon>
        <taxon>Ascomycota</taxon>
        <taxon>Pezizomycotina</taxon>
        <taxon>Eurotiomycetes</taxon>
        <taxon>Eurotiomycetidae</taxon>
        <taxon>Eurotiales</taxon>
        <taxon>Aspergillaceae</taxon>
        <taxon>Penicillium</taxon>
    </lineage>
</organism>
<dbReference type="EMBL" id="HG792015">
    <property type="protein sequence ID" value="CDM29089.1"/>
    <property type="molecule type" value="Genomic_DNA"/>
</dbReference>
<dbReference type="AlphaFoldDB" id="W6Q4I9"/>
<keyword evidence="1" id="KW-0418">Kinase</keyword>
<dbReference type="InterPro" id="IPR036641">
    <property type="entry name" value="HPT_dom_sf"/>
</dbReference>
<dbReference type="Proteomes" id="UP000030686">
    <property type="component" value="Unassembled WGS sequence"/>
</dbReference>
<keyword evidence="2" id="KW-1185">Reference proteome</keyword>
<protein>
    <submittedName>
        <fullName evidence="1">Signal transduction histidine kinase, phosphotransfer (Hpt) domain</fullName>
    </submittedName>
</protein>
<evidence type="ECO:0000313" key="1">
    <source>
        <dbReference type="EMBL" id="CDM29089.1"/>
    </source>
</evidence>
<sequence>MTNEQFESNLKRNFDAAIFSQLLEMDHEENRLTSSTTLYAHIAVAITATQEMEKAFLNDDTLLLRSFCDDLRRKSKMLGMYRINESCENIRIASTKMDDGDRAGHCKEEAAFLHTYCALTSLKASVTSARAALDSFYAAS</sequence>
<dbReference type="GO" id="GO:0016301">
    <property type="term" value="F:kinase activity"/>
    <property type="evidence" value="ECO:0007669"/>
    <property type="project" value="UniProtKB-KW"/>
</dbReference>
<keyword evidence="1" id="KW-0808">Transferase</keyword>
<accession>W6Q4I9</accession>
<gene>
    <name evidence="1" type="ORF">PROQFM164_S01g002900</name>
</gene>
<proteinExistence type="predicted"/>
<reference evidence="1" key="1">
    <citation type="journal article" date="2014" name="Nat. Commun.">
        <title>Multiple recent horizontal transfers of a large genomic region in cheese making fungi.</title>
        <authorList>
            <person name="Cheeseman K."/>
            <person name="Ropars J."/>
            <person name="Renault P."/>
            <person name="Dupont J."/>
            <person name="Gouzy J."/>
            <person name="Branca A."/>
            <person name="Abraham A.L."/>
            <person name="Ceppi M."/>
            <person name="Conseiller E."/>
            <person name="Debuchy R."/>
            <person name="Malagnac F."/>
            <person name="Goarin A."/>
            <person name="Silar P."/>
            <person name="Lacoste S."/>
            <person name="Sallet E."/>
            <person name="Bensimon A."/>
            <person name="Giraud T."/>
            <person name="Brygoo Y."/>
        </authorList>
    </citation>
    <scope>NUCLEOTIDE SEQUENCE [LARGE SCALE GENOMIC DNA]</scope>
    <source>
        <strain evidence="1">FM164</strain>
    </source>
</reference>
<dbReference type="STRING" id="1365484.W6Q4I9"/>
<evidence type="ECO:0000313" key="2">
    <source>
        <dbReference type="Proteomes" id="UP000030686"/>
    </source>
</evidence>